<dbReference type="PROSITE" id="PS51388">
    <property type="entry name" value="GED"/>
    <property type="match status" value="1"/>
</dbReference>
<dbReference type="AlphaFoldDB" id="A0A1V8S8I7"/>
<protein>
    <recommendedName>
        <fullName evidence="7">GED domain-containing protein</fullName>
    </recommendedName>
</protein>
<dbReference type="Pfam" id="PF02212">
    <property type="entry name" value="GED"/>
    <property type="match status" value="1"/>
</dbReference>
<feature type="domain" description="Dynamin-type G" evidence="4">
    <location>
        <begin position="31"/>
        <end position="322"/>
    </location>
</feature>
<comment type="caution">
    <text evidence="5">The sequence shown here is derived from an EMBL/GenBank/DDBJ whole genome shotgun (WGS) entry which is preliminary data.</text>
</comment>
<dbReference type="InterPro" id="IPR030381">
    <property type="entry name" value="G_DYNAMIN_dom"/>
</dbReference>
<evidence type="ECO:0000259" key="4">
    <source>
        <dbReference type="PROSITE" id="PS51718"/>
    </source>
</evidence>
<sequence>MAGQYPEQYGFAEPMMLEKIDKLFACGVGDLVDLPQIVVVGDQSSGKSSVLEGLIKKPFPRDSGLCTRFATHLVFRRAVQEQILVSIIPDRYASPDHSSRLKEWGRAVPDLDPNTFRQIMQEAHLEMGLSGDGDEAERKPTFSNDVLRLEISGPDQEHLSVIDVPGIFKSTTEGLTTKADIGLVRNMVTGYMKNPRSIMLAVVPANVDVATQEILELAAEFDVHGDRTLGVLTKADLVDTGAESGVVALLEGRARRMKLGWHITRNPGQKELQDNMDRGVLEADFFRSCVPWSSVDKDKVGVDSLRLRLKEVHSSLVKVEIKSRLNACRERLAELGPERNSPAEQMAYLTRISTRFQRLVVLALNATHGADDLFETDHRLRIAPAIMSRMKTFSEEMAKYGHTYAFTAQDNDVAGDSDIEQPPKLFEVRKEDDLDELVNILHSQGSLQYPQCGDIRDWILQIFQNNRGFELGTFNASLLATCMKRQSAKWTDVGMGFVSDVIIIVHNYIDTALASICNDPNVCNSLMDKLSDELIKRYQRAITNIQFLLDVEKSDTPLTLNHYFNENLQKSRQGHAAINIEKYAFHNGSHGRVVRLEHATHTTRSMSNEDYVVQDIMDILQSYYKVSRKTFVDSVCKQAVLHYLLHCEESPLALFSPIFVSQLSMTELEELAGEAPGLKRSRSQLTKEMTSLIAAMKILARA</sequence>
<dbReference type="InParanoid" id="A0A1V8S8I7"/>
<dbReference type="InterPro" id="IPR001401">
    <property type="entry name" value="Dynamin_GTPase"/>
</dbReference>
<proteinExistence type="predicted"/>
<organism evidence="5 6">
    <name type="scientific">Cryoendolithus antarcticus</name>
    <dbReference type="NCBI Taxonomy" id="1507870"/>
    <lineage>
        <taxon>Eukaryota</taxon>
        <taxon>Fungi</taxon>
        <taxon>Dikarya</taxon>
        <taxon>Ascomycota</taxon>
        <taxon>Pezizomycotina</taxon>
        <taxon>Dothideomycetes</taxon>
        <taxon>Dothideomycetidae</taxon>
        <taxon>Cladosporiales</taxon>
        <taxon>Cladosporiaceae</taxon>
        <taxon>Cryoendolithus</taxon>
    </lineage>
</organism>
<dbReference type="PRINTS" id="PR00195">
    <property type="entry name" value="DYNAMIN"/>
</dbReference>
<dbReference type="GO" id="GO:0003924">
    <property type="term" value="F:GTPase activity"/>
    <property type="evidence" value="ECO:0007669"/>
    <property type="project" value="InterPro"/>
</dbReference>
<reference evidence="6" key="1">
    <citation type="submission" date="2017-03" db="EMBL/GenBank/DDBJ databases">
        <title>Genomes of endolithic fungi from Antarctica.</title>
        <authorList>
            <person name="Coleine C."/>
            <person name="Masonjones S."/>
            <person name="Stajich J.E."/>
        </authorList>
    </citation>
    <scope>NUCLEOTIDE SEQUENCE [LARGE SCALE GENOMIC DNA]</scope>
    <source>
        <strain evidence="6">CCFEE 5527</strain>
    </source>
</reference>
<keyword evidence="2" id="KW-0342">GTP-binding</keyword>
<dbReference type="GO" id="GO:0005525">
    <property type="term" value="F:GTP binding"/>
    <property type="evidence" value="ECO:0007669"/>
    <property type="project" value="InterPro"/>
</dbReference>
<dbReference type="GO" id="GO:0006897">
    <property type="term" value="P:endocytosis"/>
    <property type="evidence" value="ECO:0007669"/>
    <property type="project" value="TreeGrafter"/>
</dbReference>
<dbReference type="InterPro" id="IPR003130">
    <property type="entry name" value="GED"/>
</dbReference>
<dbReference type="Pfam" id="PF00350">
    <property type="entry name" value="Dynamin_N"/>
    <property type="match status" value="1"/>
</dbReference>
<dbReference type="SMART" id="SM00053">
    <property type="entry name" value="DYNc"/>
    <property type="match status" value="1"/>
</dbReference>
<dbReference type="GO" id="GO:0005739">
    <property type="term" value="C:mitochondrion"/>
    <property type="evidence" value="ECO:0007669"/>
    <property type="project" value="TreeGrafter"/>
</dbReference>
<dbReference type="OrthoDB" id="415706at2759"/>
<dbReference type="EMBL" id="NAJO01000087">
    <property type="protein sequence ID" value="OQN95564.1"/>
    <property type="molecule type" value="Genomic_DNA"/>
</dbReference>
<evidence type="ECO:0000256" key="2">
    <source>
        <dbReference type="ARBA" id="ARBA00023134"/>
    </source>
</evidence>
<dbReference type="InterPro" id="IPR045063">
    <property type="entry name" value="Dynamin_N"/>
</dbReference>
<accession>A0A1V8S8I7</accession>
<dbReference type="STRING" id="1507870.A0A1V8S8I7"/>
<name>A0A1V8S8I7_9PEZI</name>
<dbReference type="Proteomes" id="UP000192596">
    <property type="component" value="Unassembled WGS sequence"/>
</dbReference>
<dbReference type="InterPro" id="IPR022812">
    <property type="entry name" value="Dynamin"/>
</dbReference>
<dbReference type="Gene3D" id="1.20.120.1240">
    <property type="entry name" value="Dynamin, middle domain"/>
    <property type="match status" value="1"/>
</dbReference>
<keyword evidence="1" id="KW-0547">Nucleotide-binding</keyword>
<dbReference type="GO" id="GO:0048312">
    <property type="term" value="P:intracellular distribution of mitochondria"/>
    <property type="evidence" value="ECO:0007669"/>
    <property type="project" value="TreeGrafter"/>
</dbReference>
<dbReference type="InterPro" id="IPR000375">
    <property type="entry name" value="Dynamin_stalk"/>
</dbReference>
<dbReference type="SUPFAM" id="SSF52540">
    <property type="entry name" value="P-loop containing nucleoside triphosphate hydrolases"/>
    <property type="match status" value="1"/>
</dbReference>
<dbReference type="InterPro" id="IPR020850">
    <property type="entry name" value="GED_dom"/>
</dbReference>
<evidence type="ECO:0000259" key="3">
    <source>
        <dbReference type="PROSITE" id="PS51388"/>
    </source>
</evidence>
<dbReference type="GO" id="GO:0016559">
    <property type="term" value="P:peroxisome fission"/>
    <property type="evidence" value="ECO:0007669"/>
    <property type="project" value="TreeGrafter"/>
</dbReference>
<dbReference type="GO" id="GO:0000266">
    <property type="term" value="P:mitochondrial fission"/>
    <property type="evidence" value="ECO:0007669"/>
    <property type="project" value="TreeGrafter"/>
</dbReference>
<evidence type="ECO:0008006" key="7">
    <source>
        <dbReference type="Google" id="ProtNLM"/>
    </source>
</evidence>
<dbReference type="PANTHER" id="PTHR11566">
    <property type="entry name" value="DYNAMIN"/>
    <property type="match status" value="1"/>
</dbReference>
<dbReference type="PANTHER" id="PTHR11566:SF215">
    <property type="entry name" value="DYNAMIN GTPASE"/>
    <property type="match status" value="1"/>
</dbReference>
<dbReference type="GO" id="GO:0008017">
    <property type="term" value="F:microtubule binding"/>
    <property type="evidence" value="ECO:0007669"/>
    <property type="project" value="TreeGrafter"/>
</dbReference>
<dbReference type="GO" id="GO:0005874">
    <property type="term" value="C:microtubule"/>
    <property type="evidence" value="ECO:0007669"/>
    <property type="project" value="TreeGrafter"/>
</dbReference>
<keyword evidence="6" id="KW-1185">Reference proteome</keyword>
<evidence type="ECO:0000256" key="1">
    <source>
        <dbReference type="ARBA" id="ARBA00022741"/>
    </source>
</evidence>
<dbReference type="GO" id="GO:0016020">
    <property type="term" value="C:membrane"/>
    <property type="evidence" value="ECO:0007669"/>
    <property type="project" value="TreeGrafter"/>
</dbReference>
<dbReference type="Gene3D" id="3.40.50.300">
    <property type="entry name" value="P-loop containing nucleotide triphosphate hydrolases"/>
    <property type="match status" value="1"/>
</dbReference>
<dbReference type="CDD" id="cd08771">
    <property type="entry name" value="DLP_1"/>
    <property type="match status" value="1"/>
</dbReference>
<dbReference type="InterPro" id="IPR027417">
    <property type="entry name" value="P-loop_NTPase"/>
</dbReference>
<gene>
    <name evidence="5" type="ORF">B0A48_18499</name>
</gene>
<evidence type="ECO:0000313" key="5">
    <source>
        <dbReference type="EMBL" id="OQN95564.1"/>
    </source>
</evidence>
<dbReference type="PROSITE" id="PS51718">
    <property type="entry name" value="G_DYNAMIN_2"/>
    <property type="match status" value="1"/>
</dbReference>
<evidence type="ECO:0000313" key="6">
    <source>
        <dbReference type="Proteomes" id="UP000192596"/>
    </source>
</evidence>
<dbReference type="Pfam" id="PF01031">
    <property type="entry name" value="Dynamin_M"/>
    <property type="match status" value="1"/>
</dbReference>
<feature type="domain" description="GED" evidence="3">
    <location>
        <begin position="613"/>
        <end position="702"/>
    </location>
</feature>